<reference evidence="2 3" key="1">
    <citation type="submission" date="2021-04" db="EMBL/GenBank/DDBJ databases">
        <authorList>
            <person name="Pira H."/>
            <person name="Risdian C."/>
            <person name="Wink J."/>
        </authorList>
    </citation>
    <scope>NUCLEOTIDE SEQUENCE [LARGE SCALE GENOMIC DNA]</scope>
    <source>
        <strain evidence="2 3">WH53</strain>
    </source>
</reference>
<feature type="transmembrane region" description="Helical" evidence="1">
    <location>
        <begin position="44"/>
        <end position="60"/>
    </location>
</feature>
<keyword evidence="1" id="KW-1133">Transmembrane helix</keyword>
<keyword evidence="1" id="KW-0472">Membrane</keyword>
<gene>
    <name evidence="2" type="ORF">KCG35_14745</name>
</gene>
<dbReference type="EMBL" id="JAGSOY010000035">
    <property type="protein sequence ID" value="MBU2712322.1"/>
    <property type="molecule type" value="Genomic_DNA"/>
</dbReference>
<comment type="caution">
    <text evidence="2">The sequence shown here is derived from an EMBL/GenBank/DDBJ whole genome shotgun (WGS) entry which is preliminary data.</text>
</comment>
<accession>A0ABS5ZE27</accession>
<protein>
    <submittedName>
        <fullName evidence="2">Uncharacterized protein</fullName>
    </submittedName>
</protein>
<evidence type="ECO:0000313" key="3">
    <source>
        <dbReference type="Proteomes" id="UP000690515"/>
    </source>
</evidence>
<dbReference type="RefSeq" id="WP_215820550.1">
    <property type="nucleotide sequence ID" value="NZ_JAGSOY010000035.1"/>
</dbReference>
<proteinExistence type="predicted"/>
<evidence type="ECO:0000256" key="1">
    <source>
        <dbReference type="SAM" id="Phobius"/>
    </source>
</evidence>
<evidence type="ECO:0000313" key="2">
    <source>
        <dbReference type="EMBL" id="MBU2712322.1"/>
    </source>
</evidence>
<dbReference type="Proteomes" id="UP000690515">
    <property type="component" value="Unassembled WGS sequence"/>
</dbReference>
<keyword evidence="1" id="KW-0812">Transmembrane</keyword>
<name>A0ABS5ZE27_9GAMM</name>
<sequence length="65" mass="7646">MNIKAYILSLLCILPISAFGHPNHGLFDFFNAWLHYLVEPEHGLVFVLLFGLITLVVWQWRKQHK</sequence>
<keyword evidence="3" id="KW-1185">Reference proteome</keyword>
<organism evidence="2 3">
    <name type="scientific">Zooshikella harenae</name>
    <dbReference type="NCBI Taxonomy" id="2827238"/>
    <lineage>
        <taxon>Bacteria</taxon>
        <taxon>Pseudomonadati</taxon>
        <taxon>Pseudomonadota</taxon>
        <taxon>Gammaproteobacteria</taxon>
        <taxon>Oceanospirillales</taxon>
        <taxon>Zooshikellaceae</taxon>
        <taxon>Zooshikella</taxon>
    </lineage>
</organism>